<dbReference type="SUPFAM" id="SSF160975">
    <property type="entry name" value="AF1531-like"/>
    <property type="match status" value="1"/>
</dbReference>
<dbReference type="GO" id="GO:0003887">
    <property type="term" value="F:DNA-directed DNA polymerase activity"/>
    <property type="evidence" value="ECO:0007669"/>
    <property type="project" value="UniProtKB-KW"/>
</dbReference>
<dbReference type="GO" id="GO:0006260">
    <property type="term" value="P:DNA replication"/>
    <property type="evidence" value="ECO:0007669"/>
    <property type="project" value="UniProtKB-KW"/>
</dbReference>
<evidence type="ECO:0000256" key="8">
    <source>
        <dbReference type="SAM" id="MobiDB-lite"/>
    </source>
</evidence>
<comment type="catalytic activity">
    <reaction evidence="7">
        <text>DNA(n) + a 2'-deoxyribonucleoside 5'-triphosphate = DNA(n+1) + diphosphate</text>
        <dbReference type="Rhea" id="RHEA:22508"/>
        <dbReference type="Rhea" id="RHEA-COMP:17339"/>
        <dbReference type="Rhea" id="RHEA-COMP:17340"/>
        <dbReference type="ChEBI" id="CHEBI:33019"/>
        <dbReference type="ChEBI" id="CHEBI:61560"/>
        <dbReference type="ChEBI" id="CHEBI:173112"/>
        <dbReference type="EC" id="2.7.7.7"/>
    </reaction>
</comment>
<name>A0A2Z4AH62_9BACT</name>
<dbReference type="Proteomes" id="UP000247465">
    <property type="component" value="Chromosome"/>
</dbReference>
<dbReference type="CDD" id="cd04485">
    <property type="entry name" value="DnaE_OBF"/>
    <property type="match status" value="1"/>
</dbReference>
<dbReference type="Gene3D" id="1.10.10.1600">
    <property type="entry name" value="Bacterial DNA polymerase III alpha subunit, thumb domain"/>
    <property type="match status" value="1"/>
</dbReference>
<dbReference type="Pfam" id="PF14579">
    <property type="entry name" value="HHH_6"/>
    <property type="match status" value="1"/>
</dbReference>
<dbReference type="EC" id="2.7.7.7" evidence="1"/>
<gene>
    <name evidence="10" type="primary">dnaE</name>
    <name evidence="10" type="ORF">DF168_00512</name>
</gene>
<dbReference type="GO" id="GO:0008408">
    <property type="term" value="F:3'-5' exonuclease activity"/>
    <property type="evidence" value="ECO:0007669"/>
    <property type="project" value="InterPro"/>
</dbReference>
<keyword evidence="5" id="KW-0235">DNA replication</keyword>
<evidence type="ECO:0000313" key="10">
    <source>
        <dbReference type="EMBL" id="AWT59327.1"/>
    </source>
</evidence>
<dbReference type="CDD" id="cd12113">
    <property type="entry name" value="PHP_PolIIIA_DnaE3"/>
    <property type="match status" value="1"/>
</dbReference>
<evidence type="ECO:0000256" key="1">
    <source>
        <dbReference type="ARBA" id="ARBA00012417"/>
    </source>
</evidence>
<dbReference type="InterPro" id="IPR041931">
    <property type="entry name" value="DNA_pol3_alpha_thumb_dom"/>
</dbReference>
<feature type="region of interest" description="Disordered" evidence="8">
    <location>
        <begin position="1018"/>
        <end position="1038"/>
    </location>
</feature>
<proteinExistence type="predicted"/>
<dbReference type="InterPro" id="IPR004805">
    <property type="entry name" value="DnaE2/DnaE/PolC"/>
</dbReference>
<dbReference type="EMBL" id="CP029803">
    <property type="protein sequence ID" value="AWT59327.1"/>
    <property type="molecule type" value="Genomic_DNA"/>
</dbReference>
<dbReference type="Pfam" id="PF17657">
    <property type="entry name" value="DNA_pol3_finger"/>
    <property type="match status" value="1"/>
</dbReference>
<accession>A0A2Z4AH62</accession>
<evidence type="ECO:0000256" key="2">
    <source>
        <dbReference type="ARBA" id="ARBA00019114"/>
    </source>
</evidence>
<dbReference type="KEGG" id="mtar:DF168_00512"/>
<sequence>MAAADQFVHLHVHSDHSLLDGCCRIESLIKRTLALGMPAIALTDHGNLFGSIEFYQKAKDAGVKPLLGCEVYIVYDHAMSDRPRRERRQPNAREEFDQVQRRDPSDFPKYKIHHKGVIARNLKGYRNLSKLVSLAHTEGMYYRPRVDLDKLAAHSEGLIGFSGCLNGVVPQFLLYNDYAKAREAVGKFVDIFGQENYFIELQDHGIPIQKNLFPELLRLAKEFNLKVVCTNDVHYVRREDWNAHDSLLCIQTGKRLSDEERLRYPCPEFYLKSVEEMGEIFSEFPEAITNTRAVADMCELEIPFGENHNPIFKKPEEIKFKPDQDNLERILDIYVAEKAKLNVQKESSDQAIKPEVHRNDLRENGLFLFDLCKRGLLDRYGVKYENAPRRSDGHQKKKSEFSQMVSRKLDYELAIIIGTGFLDYFLIVWDFIYWARQKKIPVGPGRGSGVGCIVSYLLKITDIDPLRFGLLFERMLHLERVSPPDFDLDFCMRRRDEVVDFVREKYGEDHVAHIITFGTFGAKMSIRDLARVNDVPFADADRLAKMIPDELNVSIDDSINRSRELQNEISGNTVTKSIVEQGQVIEGMVRNTGKHACGMIIGDQPITNLVPVTLQEGDLTTQYSKGPIEDLGLLKMDFLGLKTLTVIADTEEHIRRIRENPEFDIESISLDDPKTFALLNSGQTTGVFQLESRGMQTLCCQIGMSRFEEIIALIALYRPGPMQDIPKYIKGKKDPSTIQSLHPLLQEVVNETHGILVYQEQVMEAARIIAGYTLGEADILRLAMGKKIQSVMDSQRENFVRGAKNHNDIDSGEALRIFETLEKFATYGFTKSHSAAYAMLSYRTAFLKANYPVEFMAALLSSELGNSDKVSRFVDESASQNVPVLSPDINESRESFTPILNGDPSANGSQTGSIRFGLAAIKGVGDSASQKIIEERERAGDFGSFKDFTLRVDSRSVNRRVMEHLIRSGAFDSLGDHRGHLLEELDTILGEAAAIQRDLARGQGNFFDLMGNAENEISKEIEGKKGPSPSRKNGSEKPMDEILKDEKELLGFYVSGHPLDIFCGLDEPINTFQNSNLRGTNDRTPFRLCGVVSTLTKKLTRKDNRPWAILELATRKATFSINIFAEAYEKFDPSILPGNIVLVTGVLLNRADDYRLSADSVSILNRFPSRLIKQIDWILEPNEKANDFLSNLTTSIMEEPGPTRLRIGFLAEDHHAVFSDIAQSLTWNVTPRGFNELRNHPAVVGAFVNVKTP</sequence>
<dbReference type="PANTHER" id="PTHR32294">
    <property type="entry name" value="DNA POLYMERASE III SUBUNIT ALPHA"/>
    <property type="match status" value="1"/>
</dbReference>
<dbReference type="InterPro" id="IPR016195">
    <property type="entry name" value="Pol/histidinol_Pase-like"/>
</dbReference>
<dbReference type="Gene3D" id="1.10.150.870">
    <property type="match status" value="1"/>
</dbReference>
<evidence type="ECO:0000256" key="3">
    <source>
        <dbReference type="ARBA" id="ARBA00022679"/>
    </source>
</evidence>
<dbReference type="SUPFAM" id="SSF89550">
    <property type="entry name" value="PHP domain-like"/>
    <property type="match status" value="1"/>
</dbReference>
<protein>
    <recommendedName>
        <fullName evidence="2">DNA polymerase III subunit alpha</fullName>
        <ecNumber evidence="1">2.7.7.7</ecNumber>
    </recommendedName>
</protein>
<evidence type="ECO:0000259" key="9">
    <source>
        <dbReference type="SMART" id="SM00481"/>
    </source>
</evidence>
<dbReference type="PANTHER" id="PTHR32294:SF0">
    <property type="entry name" value="DNA POLYMERASE III SUBUNIT ALPHA"/>
    <property type="match status" value="1"/>
</dbReference>
<keyword evidence="3 10" id="KW-0808">Transferase</keyword>
<dbReference type="InterPro" id="IPR004013">
    <property type="entry name" value="PHP_dom"/>
</dbReference>
<evidence type="ECO:0000256" key="6">
    <source>
        <dbReference type="ARBA" id="ARBA00022932"/>
    </source>
</evidence>
<dbReference type="SMART" id="SM00481">
    <property type="entry name" value="POLIIIAc"/>
    <property type="match status" value="1"/>
</dbReference>
<reference evidence="10 11" key="1">
    <citation type="submission" date="2018-06" db="EMBL/GenBank/DDBJ databases">
        <title>Draft Genome Sequence of a Novel Marine Bacterium Related to the Verrucomicrobia.</title>
        <authorList>
            <person name="Vosseberg J."/>
            <person name="Martijn J."/>
            <person name="Ettema T.J.G."/>
        </authorList>
    </citation>
    <scope>NUCLEOTIDE SEQUENCE [LARGE SCALE GENOMIC DNA]</scope>
    <source>
        <strain evidence="10">TARA_B100001123</strain>
    </source>
</reference>
<dbReference type="NCBIfam" id="NF004226">
    <property type="entry name" value="PRK05673.1"/>
    <property type="match status" value="1"/>
</dbReference>
<dbReference type="NCBIfam" id="TIGR00594">
    <property type="entry name" value="polc"/>
    <property type="match status" value="1"/>
</dbReference>
<dbReference type="InterPro" id="IPR003141">
    <property type="entry name" value="Pol/His_phosphatase_N"/>
</dbReference>
<feature type="domain" description="Polymerase/histidinol phosphatase N-terminal" evidence="9">
    <location>
        <begin position="8"/>
        <end position="75"/>
    </location>
</feature>
<evidence type="ECO:0000256" key="7">
    <source>
        <dbReference type="ARBA" id="ARBA00049244"/>
    </source>
</evidence>
<keyword evidence="6" id="KW-0239">DNA-directed DNA polymerase</keyword>
<evidence type="ECO:0000256" key="5">
    <source>
        <dbReference type="ARBA" id="ARBA00022705"/>
    </source>
</evidence>
<dbReference type="InterPro" id="IPR040982">
    <property type="entry name" value="DNA_pol3_finger"/>
</dbReference>
<organism evidence="10 11">
    <name type="scientific">Candidatus Moanibacter tarae</name>
    <dbReference type="NCBI Taxonomy" id="2200854"/>
    <lineage>
        <taxon>Bacteria</taxon>
        <taxon>Pseudomonadati</taxon>
        <taxon>Verrucomicrobiota</taxon>
        <taxon>Opitutia</taxon>
        <taxon>Puniceicoccales</taxon>
        <taxon>Puniceicoccales incertae sedis</taxon>
        <taxon>Candidatus Moanibacter</taxon>
    </lineage>
</organism>
<dbReference type="Pfam" id="PF02811">
    <property type="entry name" value="PHP"/>
    <property type="match status" value="1"/>
</dbReference>
<dbReference type="InterPro" id="IPR011708">
    <property type="entry name" value="DNA_pol3_alpha_NTPase_dom"/>
</dbReference>
<evidence type="ECO:0000256" key="4">
    <source>
        <dbReference type="ARBA" id="ARBA00022695"/>
    </source>
</evidence>
<dbReference type="InterPro" id="IPR029460">
    <property type="entry name" value="DNAPol_HHH"/>
</dbReference>
<keyword evidence="4 10" id="KW-0548">Nucleotidyltransferase</keyword>
<evidence type="ECO:0000313" key="11">
    <source>
        <dbReference type="Proteomes" id="UP000247465"/>
    </source>
</evidence>
<dbReference type="AlphaFoldDB" id="A0A2Z4AH62"/>
<dbReference type="Gene3D" id="3.20.20.140">
    <property type="entry name" value="Metal-dependent hydrolases"/>
    <property type="match status" value="1"/>
</dbReference>
<dbReference type="Pfam" id="PF07733">
    <property type="entry name" value="DNA_pol3_alpha"/>
    <property type="match status" value="1"/>
</dbReference>